<evidence type="ECO:0000313" key="2">
    <source>
        <dbReference type="Proteomes" id="UP000515146"/>
    </source>
</evidence>
<gene>
    <name evidence="3" type="primary">LOC113793235</name>
</gene>
<protein>
    <submittedName>
        <fullName evidence="3">GSK3B-interacting protein-like</fullName>
    </submittedName>
</protein>
<dbReference type="SUPFAM" id="SSF103107">
    <property type="entry name" value="Hypothetical protein c14orf129, hspc210"/>
    <property type="match status" value="1"/>
</dbReference>
<dbReference type="GO" id="GO:0019207">
    <property type="term" value="F:kinase regulator activity"/>
    <property type="evidence" value="ECO:0007669"/>
    <property type="project" value="TreeGrafter"/>
</dbReference>
<dbReference type="InterPro" id="IPR007967">
    <property type="entry name" value="GSKIP_dom"/>
</dbReference>
<evidence type="ECO:0000256" key="1">
    <source>
        <dbReference type="ARBA" id="ARBA00009571"/>
    </source>
</evidence>
<reference evidence="3" key="1">
    <citation type="submission" date="2025-08" db="UniProtKB">
        <authorList>
            <consortium name="RefSeq"/>
        </authorList>
    </citation>
    <scope>IDENTIFICATION</scope>
    <source>
        <strain evidence="3">Airmid</strain>
    </source>
</reference>
<dbReference type="Proteomes" id="UP000515146">
    <property type="component" value="Unplaced"/>
</dbReference>
<name>A0A6P6Y3S3_DERPT</name>
<evidence type="ECO:0000313" key="3">
    <source>
        <dbReference type="RefSeq" id="XP_027199029.1"/>
    </source>
</evidence>
<dbReference type="InParanoid" id="A0A6P6Y3S3"/>
<dbReference type="RefSeq" id="XP_027199029.1">
    <property type="nucleotide sequence ID" value="XM_027343228.1"/>
</dbReference>
<dbReference type="PANTHER" id="PTHR12490:SF4">
    <property type="entry name" value="GSK3B-INTERACTING PROTEIN"/>
    <property type="match status" value="1"/>
</dbReference>
<dbReference type="Pfam" id="PF05303">
    <property type="entry name" value="GSKIP_dom"/>
    <property type="match status" value="1"/>
</dbReference>
<dbReference type="AlphaFoldDB" id="A0A6P6Y3S3"/>
<dbReference type="GO" id="GO:0051018">
    <property type="term" value="F:protein kinase A binding"/>
    <property type="evidence" value="ECO:0007669"/>
    <property type="project" value="TreeGrafter"/>
</dbReference>
<comment type="similarity">
    <text evidence="1">Belongs to the GSKIP family.</text>
</comment>
<dbReference type="OMA" id="LANEECN"/>
<dbReference type="KEGG" id="dpte:113793235"/>
<organism evidence="2 3">
    <name type="scientific">Dermatophagoides pteronyssinus</name>
    <name type="common">European house dust mite</name>
    <dbReference type="NCBI Taxonomy" id="6956"/>
    <lineage>
        <taxon>Eukaryota</taxon>
        <taxon>Metazoa</taxon>
        <taxon>Ecdysozoa</taxon>
        <taxon>Arthropoda</taxon>
        <taxon>Chelicerata</taxon>
        <taxon>Arachnida</taxon>
        <taxon>Acari</taxon>
        <taxon>Acariformes</taxon>
        <taxon>Sarcoptiformes</taxon>
        <taxon>Astigmata</taxon>
        <taxon>Psoroptidia</taxon>
        <taxon>Analgoidea</taxon>
        <taxon>Pyroglyphidae</taxon>
        <taxon>Dermatophagoidinae</taxon>
        <taxon>Dermatophagoides</taxon>
    </lineage>
</organism>
<dbReference type="GO" id="GO:0005737">
    <property type="term" value="C:cytoplasm"/>
    <property type="evidence" value="ECO:0007669"/>
    <property type="project" value="TreeGrafter"/>
</dbReference>
<keyword evidence="2" id="KW-1185">Reference proteome</keyword>
<dbReference type="InterPro" id="IPR037395">
    <property type="entry name" value="GSKIP"/>
</dbReference>
<dbReference type="OrthoDB" id="5804279at2759"/>
<proteinExistence type="inferred from homology"/>
<dbReference type="InterPro" id="IPR023231">
    <property type="entry name" value="GSKIP_dom_sf"/>
</dbReference>
<dbReference type="GO" id="GO:0060828">
    <property type="term" value="P:regulation of canonical Wnt signaling pathway"/>
    <property type="evidence" value="ECO:0007669"/>
    <property type="project" value="InterPro"/>
</dbReference>
<dbReference type="FunCoup" id="A0A6P6Y3S3">
    <property type="interactions" value="286"/>
</dbReference>
<dbReference type="PANTHER" id="PTHR12490">
    <property type="entry name" value="GSK3B-INTERACTING PROTEIN"/>
    <property type="match status" value="1"/>
</dbReference>
<accession>A0A6P6Y3S3</accession>
<dbReference type="Gene3D" id="3.30.2280.10">
    <property type="entry name" value="Hypothetical protein (hspc210)"/>
    <property type="match status" value="1"/>
</dbReference>
<sequence length="178" mass="20065">MSTSADSIIIEQPIQLEDEHEETISAEEYMRREKAIKGTDERFLNGDNSDEEGWRSEALAVIDDIQPFVEFMSISSILPCDNNGVYMNLKTKESIGLTIELSSTGFRICGRGFDTIDDPNENDSIEITSSSSSMSEEPLQISLNSYYETPYSLLDTISPSYRNSFSDELAQRLMKLCK</sequence>